<evidence type="ECO:0000256" key="1">
    <source>
        <dbReference type="SAM" id="MobiDB-lite"/>
    </source>
</evidence>
<feature type="region of interest" description="Disordered" evidence="1">
    <location>
        <begin position="49"/>
        <end position="74"/>
    </location>
</feature>
<sequence>MLGPGRLDPISARLSLGARENRLLAAPRTLPAGVSSLPLVLSLRPGHHYTRGRAPGRSASGGAGAWRLDVPDAS</sequence>
<comment type="caution">
    <text evidence="2">The sequence shown here is derived from an EMBL/GenBank/DDBJ whole genome shotgun (WGS) entry which is preliminary data.</text>
</comment>
<organism evidence="2">
    <name type="scientific">marine sediment metagenome</name>
    <dbReference type="NCBI Taxonomy" id="412755"/>
    <lineage>
        <taxon>unclassified sequences</taxon>
        <taxon>metagenomes</taxon>
        <taxon>ecological metagenomes</taxon>
    </lineage>
</organism>
<feature type="non-terminal residue" evidence="2">
    <location>
        <position position="74"/>
    </location>
</feature>
<protein>
    <submittedName>
        <fullName evidence="2">Uncharacterized protein</fullName>
    </submittedName>
</protein>
<reference evidence="2" key="1">
    <citation type="journal article" date="2014" name="Front. Microbiol.">
        <title>High frequency of phylogenetically diverse reductive dehalogenase-homologous genes in deep subseafloor sedimentary metagenomes.</title>
        <authorList>
            <person name="Kawai M."/>
            <person name="Futagami T."/>
            <person name="Toyoda A."/>
            <person name="Takaki Y."/>
            <person name="Nishi S."/>
            <person name="Hori S."/>
            <person name="Arai W."/>
            <person name="Tsubouchi T."/>
            <person name="Morono Y."/>
            <person name="Uchiyama I."/>
            <person name="Ito T."/>
            <person name="Fujiyama A."/>
            <person name="Inagaki F."/>
            <person name="Takami H."/>
        </authorList>
    </citation>
    <scope>NUCLEOTIDE SEQUENCE</scope>
    <source>
        <strain evidence="2">Expedition CK06-06</strain>
    </source>
</reference>
<gene>
    <name evidence="2" type="ORF">S01H1_58565</name>
</gene>
<accession>X0VQW7</accession>
<name>X0VQW7_9ZZZZ</name>
<evidence type="ECO:0000313" key="2">
    <source>
        <dbReference type="EMBL" id="GAG20610.1"/>
    </source>
</evidence>
<proteinExistence type="predicted"/>
<dbReference type="EMBL" id="BARS01038262">
    <property type="protein sequence ID" value="GAG20610.1"/>
    <property type="molecule type" value="Genomic_DNA"/>
</dbReference>
<dbReference type="AlphaFoldDB" id="X0VQW7"/>